<proteinExistence type="predicted"/>
<dbReference type="EMBL" id="JAZHFS010000010">
    <property type="protein sequence ID" value="MEF2113097.1"/>
    <property type="molecule type" value="Genomic_DNA"/>
</dbReference>
<dbReference type="RefSeq" id="WP_331702375.1">
    <property type="nucleotide sequence ID" value="NZ_JAZHFS010000010.1"/>
</dbReference>
<comment type="caution">
    <text evidence="1">The sequence shown here is derived from an EMBL/GenBank/DDBJ whole genome shotgun (WGS) entry which is preliminary data.</text>
</comment>
<gene>
    <name evidence="1" type="ORF">SJI18_12360</name>
</gene>
<dbReference type="Proteomes" id="UP001498469">
    <property type="component" value="Unassembled WGS sequence"/>
</dbReference>
<organism evidence="1 2">
    <name type="scientific">Clostridium frigoriphilum</name>
    <dbReference type="NCBI Taxonomy" id="443253"/>
    <lineage>
        <taxon>Bacteria</taxon>
        <taxon>Bacillati</taxon>
        <taxon>Bacillota</taxon>
        <taxon>Clostridia</taxon>
        <taxon>Eubacteriales</taxon>
        <taxon>Clostridiaceae</taxon>
        <taxon>Clostridium</taxon>
    </lineage>
</organism>
<evidence type="ECO:0000313" key="2">
    <source>
        <dbReference type="Proteomes" id="UP001498469"/>
    </source>
</evidence>
<evidence type="ECO:0000313" key="1">
    <source>
        <dbReference type="EMBL" id="MEF2113097.1"/>
    </source>
</evidence>
<name>A0ABU7UNW1_9CLOT</name>
<accession>A0ABU7UNW1</accession>
<reference evidence="1 2" key="1">
    <citation type="submission" date="2023-11" db="EMBL/GenBank/DDBJ databases">
        <title>Draft genome sequence of a psychrophilic Clostridium strain from permafrost water brine.</title>
        <authorList>
            <person name="Shcherbakova V.A."/>
            <person name="Trubitsyn V.E."/>
            <person name="Zakharyuk A.G."/>
        </authorList>
    </citation>
    <scope>NUCLEOTIDE SEQUENCE [LARGE SCALE GENOMIC DNA]</scope>
    <source>
        <strain evidence="1 2">14F</strain>
    </source>
</reference>
<sequence length="46" mass="5321">MLQVITKRLSQTENLAHNLATNDAETRIAYMILVIQQLDMLKSYVE</sequence>
<protein>
    <submittedName>
        <fullName evidence="1">Uncharacterized protein</fullName>
    </submittedName>
</protein>
<keyword evidence="2" id="KW-1185">Reference proteome</keyword>